<feature type="compositionally biased region" description="Basic and acidic residues" evidence="1">
    <location>
        <begin position="10"/>
        <end position="22"/>
    </location>
</feature>
<dbReference type="Proteomes" id="UP000712080">
    <property type="component" value="Unassembled WGS sequence"/>
</dbReference>
<dbReference type="RefSeq" id="WP_169527826.1">
    <property type="nucleotide sequence ID" value="NZ_JAAMPU010000107.1"/>
</dbReference>
<dbReference type="AlphaFoldDB" id="A0A972FPH7"/>
<proteinExistence type="predicted"/>
<gene>
    <name evidence="2" type="ORF">G6047_13250</name>
</gene>
<sequence>MATVNKGAQQRHDGQKNYDHSNQRNPDNVRNATQKHHYKEHDETLTNDENFNIDTNQIDVNMEFYDKDQNVEKS</sequence>
<keyword evidence="3" id="KW-1185">Reference proteome</keyword>
<name>A0A972FPH7_9FLAO</name>
<comment type="caution">
    <text evidence="2">The sequence shown here is derived from an EMBL/GenBank/DDBJ whole genome shotgun (WGS) entry which is preliminary data.</text>
</comment>
<protein>
    <submittedName>
        <fullName evidence="2">Uncharacterized protein</fullName>
    </submittedName>
</protein>
<reference evidence="2" key="1">
    <citation type="submission" date="2020-02" db="EMBL/GenBank/DDBJ databases">
        <title>Flavobacterium sp. genome.</title>
        <authorList>
            <person name="Jung H.S."/>
            <person name="Baek J.H."/>
            <person name="Jeon C.O."/>
        </authorList>
    </citation>
    <scope>NUCLEOTIDE SEQUENCE</scope>
    <source>
        <strain evidence="2">SE-s28</strain>
    </source>
</reference>
<evidence type="ECO:0000313" key="2">
    <source>
        <dbReference type="EMBL" id="NMH29005.1"/>
    </source>
</evidence>
<evidence type="ECO:0000313" key="3">
    <source>
        <dbReference type="Proteomes" id="UP000712080"/>
    </source>
</evidence>
<dbReference type="EMBL" id="JAAMPU010000107">
    <property type="protein sequence ID" value="NMH29005.1"/>
    <property type="molecule type" value="Genomic_DNA"/>
</dbReference>
<evidence type="ECO:0000256" key="1">
    <source>
        <dbReference type="SAM" id="MobiDB-lite"/>
    </source>
</evidence>
<organism evidence="2 3">
    <name type="scientific">Flavobacterium silvaticum</name>
    <dbReference type="NCBI Taxonomy" id="1852020"/>
    <lineage>
        <taxon>Bacteria</taxon>
        <taxon>Pseudomonadati</taxon>
        <taxon>Bacteroidota</taxon>
        <taxon>Flavobacteriia</taxon>
        <taxon>Flavobacteriales</taxon>
        <taxon>Flavobacteriaceae</taxon>
        <taxon>Flavobacterium</taxon>
    </lineage>
</organism>
<feature type="compositionally biased region" description="Polar residues" evidence="1">
    <location>
        <begin position="23"/>
        <end position="32"/>
    </location>
</feature>
<feature type="region of interest" description="Disordered" evidence="1">
    <location>
        <begin position="1"/>
        <end position="50"/>
    </location>
</feature>
<accession>A0A972FPH7</accession>